<organism evidence="3 4">
    <name type="scientific">Phaeosphaeria nodorum (strain SN15 / ATCC MYA-4574 / FGSC 10173)</name>
    <name type="common">Glume blotch fungus</name>
    <name type="synonym">Parastagonospora nodorum</name>
    <dbReference type="NCBI Taxonomy" id="321614"/>
    <lineage>
        <taxon>Eukaryota</taxon>
        <taxon>Fungi</taxon>
        <taxon>Dikarya</taxon>
        <taxon>Ascomycota</taxon>
        <taxon>Pezizomycotina</taxon>
        <taxon>Dothideomycetes</taxon>
        <taxon>Pleosporomycetidae</taxon>
        <taxon>Pleosporales</taxon>
        <taxon>Pleosporineae</taxon>
        <taxon>Phaeosphaeriaceae</taxon>
        <taxon>Parastagonospora</taxon>
    </lineage>
</organism>
<sequence>MPISRFGTAAMVYHQQGFVEVYGDSDMITDDNNARDFNHYAENFEPSFPIDNSAFLRQDADDNESAGPTIKSLKRELAAMKKELSATKKQVEAEEEENRTLRAVNENQAGLLIHAIAENTRLNSERATASSSFASYTQPPDIETYWSDHVSLNQAQLISIEVKKAKVEEDCIAAMSQLRDLTSRLENMQLQLNVEQLNMEHNQNKIEFQRGSQANIIINLAPGQTYSTASSPGSSLRRRSNGSGTSHVAQDASKVTKHSSSSLPISQILDQTVFPQAPAAPKIPQLPHYRNKCIREGPCSRRCYFLHDNQLAHYGHDVIDTLPNHHDGTE</sequence>
<feature type="coiled-coil region" evidence="1">
    <location>
        <begin position="171"/>
        <end position="207"/>
    </location>
</feature>
<protein>
    <submittedName>
        <fullName evidence="3">Uncharacterized protein</fullName>
    </submittedName>
</protein>
<evidence type="ECO:0000313" key="4">
    <source>
        <dbReference type="Proteomes" id="UP000001055"/>
    </source>
</evidence>
<dbReference type="EMBL" id="CH445327">
    <property type="protein sequence ID" value="EAT90691.2"/>
    <property type="molecule type" value="Genomic_DNA"/>
</dbReference>
<dbReference type="RefSeq" id="XP_001793085.1">
    <property type="nucleotide sequence ID" value="XM_001793033.1"/>
</dbReference>
<dbReference type="Proteomes" id="UP000001055">
    <property type="component" value="Unassembled WGS sequence"/>
</dbReference>
<proteinExistence type="predicted"/>
<feature type="region of interest" description="Disordered" evidence="2">
    <location>
        <begin position="225"/>
        <end position="262"/>
    </location>
</feature>
<evidence type="ECO:0000256" key="2">
    <source>
        <dbReference type="SAM" id="MobiDB-lite"/>
    </source>
</evidence>
<evidence type="ECO:0000256" key="1">
    <source>
        <dbReference type="SAM" id="Coils"/>
    </source>
</evidence>
<accession>Q0V0I5</accession>
<keyword evidence="1" id="KW-0175">Coiled coil</keyword>
<feature type="compositionally biased region" description="Low complexity" evidence="2">
    <location>
        <begin position="230"/>
        <end position="246"/>
    </location>
</feature>
<dbReference type="KEGG" id="pno:SNOG_02479"/>
<dbReference type="AlphaFoldDB" id="Q0V0I5"/>
<feature type="coiled-coil region" evidence="1">
    <location>
        <begin position="70"/>
        <end position="104"/>
    </location>
</feature>
<reference evidence="4" key="1">
    <citation type="journal article" date="2007" name="Plant Cell">
        <title>Dothideomycete-plant interactions illuminated by genome sequencing and EST analysis of the wheat pathogen Stagonospora nodorum.</title>
        <authorList>
            <person name="Hane J.K."/>
            <person name="Lowe R.G."/>
            <person name="Solomon P.S."/>
            <person name="Tan K.C."/>
            <person name="Schoch C.L."/>
            <person name="Spatafora J.W."/>
            <person name="Crous P.W."/>
            <person name="Kodira C."/>
            <person name="Birren B.W."/>
            <person name="Galagan J.E."/>
            <person name="Torriani S.F."/>
            <person name="McDonald B.A."/>
            <person name="Oliver R.P."/>
        </authorList>
    </citation>
    <scope>NUCLEOTIDE SEQUENCE [LARGE SCALE GENOMIC DNA]</scope>
    <source>
        <strain evidence="4">SN15 / ATCC MYA-4574 / FGSC 10173</strain>
    </source>
</reference>
<evidence type="ECO:0000313" key="3">
    <source>
        <dbReference type="EMBL" id="EAT90691.2"/>
    </source>
</evidence>
<gene>
    <name evidence="3" type="ORF">SNOG_02479</name>
</gene>
<dbReference type="InParanoid" id="Q0V0I5"/>
<dbReference type="VEuPathDB" id="FungiDB:JI435_024790"/>
<name>Q0V0I5_PHANO</name>
<dbReference type="GeneID" id="5969935"/>